<dbReference type="Gene3D" id="2.60.40.3110">
    <property type="match status" value="1"/>
</dbReference>
<dbReference type="InterPro" id="IPR025885">
    <property type="entry name" value="PapC_N"/>
</dbReference>
<gene>
    <name evidence="11" type="ORF">OO7_02501</name>
</gene>
<dbReference type="InterPro" id="IPR025949">
    <property type="entry name" value="PapC-like_C"/>
</dbReference>
<dbReference type="Gene3D" id="2.60.40.2070">
    <property type="match status" value="1"/>
</dbReference>
<dbReference type="AlphaFoldDB" id="K8WK01"/>
<dbReference type="HOGENOM" id="CLU_009120_1_0_6"/>
<evidence type="ECO:0000256" key="8">
    <source>
        <dbReference type="ARBA" id="ARBA00023237"/>
    </source>
</evidence>
<evidence type="ECO:0000259" key="9">
    <source>
        <dbReference type="Pfam" id="PF13953"/>
    </source>
</evidence>
<organism evidence="11 12">
    <name type="scientific">Providencia sneebia DSM 19967</name>
    <dbReference type="NCBI Taxonomy" id="1141660"/>
    <lineage>
        <taxon>Bacteria</taxon>
        <taxon>Pseudomonadati</taxon>
        <taxon>Pseudomonadota</taxon>
        <taxon>Gammaproteobacteria</taxon>
        <taxon>Enterobacterales</taxon>
        <taxon>Morganellaceae</taxon>
        <taxon>Providencia</taxon>
    </lineage>
</organism>
<keyword evidence="7" id="KW-0472">Membrane</keyword>
<dbReference type="SUPFAM" id="SSF141729">
    <property type="entry name" value="FimD N-terminal domain-like"/>
    <property type="match status" value="1"/>
</dbReference>
<keyword evidence="5" id="KW-0812">Transmembrane</keyword>
<evidence type="ECO:0000256" key="2">
    <source>
        <dbReference type="ARBA" id="ARBA00008064"/>
    </source>
</evidence>
<dbReference type="PATRIC" id="fig|1141660.3.peg.502"/>
<sequence>MDFLSGESAKADLSRFEKNAVLADGDYELDVYINHEWRGRLPVIIKDNNHSVLMTAAQINDLGIKLNDKEKKYPDAVPLSDYLQEGSYQLDLSQFKLNIQVPQAQLIQGLQGYIAPEYWERGISGAFVSYSGNYSYSKYNNSADSKNNDNVYLSLNSGVNLLGWQFRDQSTYNYDNQSGSDWINNNRYIQKGLPSISSEIRLGDSYSKSDMFDSIFFRGMTLKTDMRMYPDAMQGFSPVVRGVAQSNATVNIYQNNTLIYQTTVPPGAFTIEDILPTGSGGDLSVEVKEANGSVNQFIVPFSSVPNMLKEGVTKYELYAGEARINSNHYRPNFIQGGYQLGINNTLTGYTGGIASDNYYSVLLGGGFNLPIGAISIDMSHAQSRFDNNASLTGQSYKVSYSRYFNQTGTNFSLAAYRYSTKDYLTFSDSIELREWLNSGNSPSGFSHQKNTFNINMSQDLGENVGSLFISGTLRDYWGENNSSKEYQIGYSNSWNSINYSITTSRIRYSNNDQNSHLKEEQRYYFNVSIPISLFEQSAYLSAGSNFNDGTYANSNVGLSGVAGENNQINYGATVSDQNKGSTSLNTNLSYKTSVATLNSSFSHSSDYTQMTVGATGSIVAVKQGVLASNQLGETFAIIDVPGVKNAAINGDKTLITNDDGVALVPYLSAYRKNMIRLDTEDTDSNTEVVGNMKDIVPYAGAITYIPFQTDNRQNYILKANKADGNPLPFGTEVINEEGENIGYVGQSSLLFLRADTLPEAIYIKINGYPKGRCVIHNPIVTLEKQKNICVGEE</sequence>
<dbReference type="GO" id="GO:0009297">
    <property type="term" value="P:pilus assembly"/>
    <property type="evidence" value="ECO:0007669"/>
    <property type="project" value="InterPro"/>
</dbReference>
<dbReference type="GO" id="GO:0009279">
    <property type="term" value="C:cell outer membrane"/>
    <property type="evidence" value="ECO:0007669"/>
    <property type="project" value="UniProtKB-SubCell"/>
</dbReference>
<reference evidence="11 12" key="1">
    <citation type="journal article" date="2012" name="BMC Genomics">
        <title>Comparative genomics of bacteria in the genus Providencia isolated from wild Drosophila melanogaster.</title>
        <authorList>
            <person name="Galac M.R."/>
            <person name="Lazzaro B.P."/>
        </authorList>
    </citation>
    <scope>NUCLEOTIDE SEQUENCE [LARGE SCALE GENOMIC DNA]</scope>
    <source>
        <strain evidence="11 12">DSM 19967</strain>
    </source>
</reference>
<keyword evidence="4" id="KW-1134">Transmembrane beta strand</keyword>
<dbReference type="GO" id="GO:0015473">
    <property type="term" value="F:fimbrial usher porin activity"/>
    <property type="evidence" value="ECO:0007669"/>
    <property type="project" value="InterPro"/>
</dbReference>
<dbReference type="Proteomes" id="UP000010290">
    <property type="component" value="Chromosome"/>
</dbReference>
<dbReference type="Gene3D" id="3.10.20.410">
    <property type="match status" value="1"/>
</dbReference>
<evidence type="ECO:0000256" key="4">
    <source>
        <dbReference type="ARBA" id="ARBA00022452"/>
    </source>
</evidence>
<evidence type="ECO:0000313" key="11">
    <source>
        <dbReference type="EMBL" id="EKT60923.1"/>
    </source>
</evidence>
<keyword evidence="6" id="KW-0732">Signal</keyword>
<proteinExistence type="inferred from homology"/>
<comment type="subcellular location">
    <subcellularLocation>
        <location evidence="1">Cell outer membrane</location>
        <topology evidence="1">Multi-pass membrane protein</topology>
    </subcellularLocation>
</comment>
<comment type="caution">
    <text evidence="11">The sequence shown here is derived from an EMBL/GenBank/DDBJ whole genome shotgun (WGS) entry which is preliminary data.</text>
</comment>
<dbReference type="PANTHER" id="PTHR30451:SF3">
    <property type="entry name" value="OUTER MEMBRANE USHER PROTEIN HTRE-RELATED"/>
    <property type="match status" value="1"/>
</dbReference>
<dbReference type="InterPro" id="IPR042186">
    <property type="entry name" value="FimD_plug_dom"/>
</dbReference>
<dbReference type="Gene3D" id="2.60.40.2610">
    <property type="entry name" value="Outer membrane usher protein FimD, plug domain"/>
    <property type="match status" value="1"/>
</dbReference>
<dbReference type="RefSeq" id="WP_008914381.1">
    <property type="nucleotide sequence ID" value="NZ_CM001773.1"/>
</dbReference>
<evidence type="ECO:0000256" key="3">
    <source>
        <dbReference type="ARBA" id="ARBA00022448"/>
    </source>
</evidence>
<evidence type="ECO:0000256" key="1">
    <source>
        <dbReference type="ARBA" id="ARBA00004571"/>
    </source>
</evidence>
<keyword evidence="8" id="KW-0998">Cell outer membrane</keyword>
<feature type="domain" description="PapC N-terminal" evidence="10">
    <location>
        <begin position="2"/>
        <end position="133"/>
    </location>
</feature>
<dbReference type="InterPro" id="IPR043142">
    <property type="entry name" value="PapC-like_C_sf"/>
</dbReference>
<dbReference type="Pfam" id="PF13953">
    <property type="entry name" value="PapC_C"/>
    <property type="match status" value="1"/>
</dbReference>
<evidence type="ECO:0000256" key="7">
    <source>
        <dbReference type="ARBA" id="ARBA00023136"/>
    </source>
</evidence>
<dbReference type="InterPro" id="IPR000015">
    <property type="entry name" value="Fimb_usher"/>
</dbReference>
<evidence type="ECO:0000259" key="10">
    <source>
        <dbReference type="Pfam" id="PF13954"/>
    </source>
</evidence>
<dbReference type="InterPro" id="IPR037224">
    <property type="entry name" value="PapC_N_sf"/>
</dbReference>
<name>K8WK01_9GAMM</name>
<evidence type="ECO:0000256" key="6">
    <source>
        <dbReference type="ARBA" id="ARBA00022729"/>
    </source>
</evidence>
<comment type="similarity">
    <text evidence="2">Belongs to the fimbrial export usher family.</text>
</comment>
<keyword evidence="3" id="KW-0813">Transport</keyword>
<feature type="domain" description="PapC-like C-terminal" evidence="9">
    <location>
        <begin position="717"/>
        <end position="776"/>
    </location>
</feature>
<keyword evidence="12" id="KW-1185">Reference proteome</keyword>
<dbReference type="PANTHER" id="PTHR30451">
    <property type="entry name" value="OUTER MEMBRANE USHER PROTEIN"/>
    <property type="match status" value="1"/>
</dbReference>
<accession>K8WK01</accession>
<dbReference type="Pfam" id="PF00577">
    <property type="entry name" value="Usher"/>
    <property type="match status" value="1"/>
</dbReference>
<dbReference type="EMBL" id="AKKN01000003">
    <property type="protein sequence ID" value="EKT60923.1"/>
    <property type="molecule type" value="Genomic_DNA"/>
</dbReference>
<dbReference type="Pfam" id="PF13954">
    <property type="entry name" value="PapC_N"/>
    <property type="match status" value="1"/>
</dbReference>
<evidence type="ECO:0000256" key="5">
    <source>
        <dbReference type="ARBA" id="ARBA00022692"/>
    </source>
</evidence>
<evidence type="ECO:0000313" key="12">
    <source>
        <dbReference type="Proteomes" id="UP000010290"/>
    </source>
</evidence>
<protein>
    <submittedName>
        <fullName evidence="11">Outer membrane usher protein</fullName>
    </submittedName>
</protein>
<dbReference type="FunFam" id="2.60.40.3110:FF:000001">
    <property type="entry name" value="Putative fimbrial outer membrane usher"/>
    <property type="match status" value="1"/>
</dbReference>